<proteinExistence type="predicted"/>
<evidence type="ECO:0000256" key="6">
    <source>
        <dbReference type="ARBA" id="ARBA00023134"/>
    </source>
</evidence>
<accession>A0A9P6PX04</accession>
<dbReference type="OrthoDB" id="364892at2759"/>
<dbReference type="SUPFAM" id="SSF54211">
    <property type="entry name" value="Ribosomal protein S5 domain 2-like"/>
    <property type="match status" value="1"/>
</dbReference>
<dbReference type="GO" id="GO:1990904">
    <property type="term" value="C:ribonucleoprotein complex"/>
    <property type="evidence" value="ECO:0007669"/>
    <property type="project" value="TreeGrafter"/>
</dbReference>
<dbReference type="FunFam" id="3.30.70.870:FF:000002">
    <property type="entry name" value="Translation elongation factor 2"/>
    <property type="match status" value="1"/>
</dbReference>
<dbReference type="InterPro" id="IPR009000">
    <property type="entry name" value="Transl_B-barrel_sf"/>
</dbReference>
<name>A0A9P6PX04_9FUNG</name>
<dbReference type="PROSITE" id="PS51722">
    <property type="entry name" value="G_TR_2"/>
    <property type="match status" value="1"/>
</dbReference>
<dbReference type="SMART" id="SM00838">
    <property type="entry name" value="EFG_C"/>
    <property type="match status" value="1"/>
</dbReference>
<dbReference type="GO" id="GO:0043022">
    <property type="term" value="F:ribosome binding"/>
    <property type="evidence" value="ECO:0007669"/>
    <property type="project" value="TreeGrafter"/>
</dbReference>
<dbReference type="PANTHER" id="PTHR42908">
    <property type="entry name" value="TRANSLATION ELONGATION FACTOR-RELATED"/>
    <property type="match status" value="1"/>
</dbReference>
<sequence>MPSIQESALIRLQATQSNVRNICILAHVDHGKTTLSDSLLASNGIISSKLAGKVRYLDSREDEQERGITMESSAISLYFKIMRKGASAAANLTNTNNTITAAPLDSPTTEVKKPLSEEYLINLIDSPGHVDFSGEVSTASRLCDGALVLVDAVEGVCTQTHTVLRQAWRESVSPVLVINKIDRLITELQFTPLEAYVHLNNILEQVNAIMGTFFSENVLEEDYRKKAEKKKEQEGKDASTTGLEDMFADWHVETQDDSHIYFHPSQGNVIFSSAIDGWAFRVDQFAAIYAQKLGMKEGVLRKCLWGDFYLDPKTKRVIGYKGLKGRALKPLAVHLVLDNIWKVYEVVVVEPDREMTEKVVKSLNLKVLPRDLRSKDTRSVLTTIFSQWLPLSTCVLLAVVEQLPSPPAAQKFRMPKMLHPFETTPPEPTEEWEKGMINCDLSSGVVAYVSKMVSVPLEVLPKNKRKVMSAEEMRQRGRIQREQLIAGAKAAEIGEVGVHLNVDEVIANRVQAEAEEKAAAEELEGKEVLIGLSRIYSGTVRVGQKLKVLGPKYDPTLPHLHCSEITVESLFMIMGRDLIGLDLVPAGNVFGIGGLEGHVLKYGTLWSAEWEGGQNLVGKGLETTPIVRVALEPEDPSQMNQLVKGLQLLNQADPSVQVLTQETGEHVILTSGEVHLQRCMADLRERFARIEISMSEPIVPFRETAIDAPAQVIASSAMTINETREQLGEKLVAKSETGARGTIVATTANKHVRFVVRTMPIPEALKRFLVENADQIQVFIDSTQGSGSGKGMTVLGQSAEDQAKIQKRLMDQLTSLFAEGGDDWKGKEKDILAFGPRRIGPNLLINSLGYEFSRNRSGHGTEGAAENAITVQDMAESIQTGFQIATNGGPLCSEPMLGMAFFLQDIEILNDAGEDTASGSAVTSSDGHGRSKMAVSSGQVITTMRDACRLGFLQWSPRLMLAMYSCDIQTTAEVLGKVYAVIARRKGKILHEEMKEGTPFFSIQALLPVVESFGFSDDIRKRTSGAASPQLIFSHFEVLDMDPFWVPNTIEELEDLGEKADRENVAKKYMDVVRKRKGLFVEQKIVEHAEKQRTLRKN</sequence>
<keyword evidence="2" id="KW-0963">Cytoplasm</keyword>
<dbReference type="Pfam" id="PF25118">
    <property type="entry name" value="EFL1"/>
    <property type="match status" value="1"/>
</dbReference>
<evidence type="ECO:0000256" key="5">
    <source>
        <dbReference type="ARBA" id="ARBA00022801"/>
    </source>
</evidence>
<evidence type="ECO:0000256" key="8">
    <source>
        <dbReference type="ARBA" id="ARBA00068031"/>
    </source>
</evidence>
<dbReference type="InterPro" id="IPR027417">
    <property type="entry name" value="P-loop_NTPase"/>
</dbReference>
<evidence type="ECO:0000256" key="2">
    <source>
        <dbReference type="ARBA" id="ARBA00022490"/>
    </source>
</evidence>
<dbReference type="PRINTS" id="PR00315">
    <property type="entry name" value="ELONGATNFCT"/>
</dbReference>
<dbReference type="Gene3D" id="3.40.50.300">
    <property type="entry name" value="P-loop containing nucleotide triphosphate hydrolases"/>
    <property type="match status" value="1"/>
</dbReference>
<evidence type="ECO:0000313" key="11">
    <source>
        <dbReference type="EMBL" id="KAG0253891.1"/>
    </source>
</evidence>
<dbReference type="GO" id="GO:0003924">
    <property type="term" value="F:GTPase activity"/>
    <property type="evidence" value="ECO:0007669"/>
    <property type="project" value="InterPro"/>
</dbReference>
<dbReference type="GO" id="GO:0005525">
    <property type="term" value="F:GTP binding"/>
    <property type="evidence" value="ECO:0007669"/>
    <property type="project" value="UniProtKB-KW"/>
</dbReference>
<feature type="domain" description="Tr-type G" evidence="10">
    <location>
        <begin position="17"/>
        <end position="313"/>
    </location>
</feature>
<dbReference type="FunFam" id="3.30.70.240:FF:000006">
    <property type="entry name" value="Elongation factor like GTPase 1"/>
    <property type="match status" value="1"/>
</dbReference>
<evidence type="ECO:0000256" key="4">
    <source>
        <dbReference type="ARBA" id="ARBA00022741"/>
    </source>
</evidence>
<dbReference type="NCBIfam" id="TIGR00231">
    <property type="entry name" value="small_GTP"/>
    <property type="match status" value="1"/>
</dbReference>
<dbReference type="Pfam" id="PF00679">
    <property type="entry name" value="EFG_C"/>
    <property type="match status" value="1"/>
</dbReference>
<dbReference type="InterPro" id="IPR035647">
    <property type="entry name" value="EFG_III/V"/>
</dbReference>
<evidence type="ECO:0000256" key="7">
    <source>
        <dbReference type="ARBA" id="ARBA00048548"/>
    </source>
</evidence>
<dbReference type="Proteomes" id="UP000726737">
    <property type="component" value="Unassembled WGS sequence"/>
</dbReference>
<dbReference type="InterPro" id="IPR000795">
    <property type="entry name" value="T_Tr_GTP-bd_dom"/>
</dbReference>
<dbReference type="Gene3D" id="3.90.1430.10">
    <property type="entry name" value="Yeast translation eEF2 (G' domain)"/>
    <property type="match status" value="1"/>
</dbReference>
<reference evidence="11" key="1">
    <citation type="journal article" date="2020" name="Fungal Divers.">
        <title>Resolving the Mortierellaceae phylogeny through synthesis of multi-gene phylogenetics and phylogenomics.</title>
        <authorList>
            <person name="Vandepol N."/>
            <person name="Liber J."/>
            <person name="Desiro A."/>
            <person name="Na H."/>
            <person name="Kennedy M."/>
            <person name="Barry K."/>
            <person name="Grigoriev I.V."/>
            <person name="Miller A.N."/>
            <person name="O'Donnell K."/>
            <person name="Stajich J.E."/>
            <person name="Bonito G."/>
        </authorList>
    </citation>
    <scope>NUCLEOTIDE SEQUENCE</scope>
    <source>
        <strain evidence="11">KOD948</strain>
    </source>
</reference>
<keyword evidence="6" id="KW-0342">GTP-binding</keyword>
<dbReference type="GO" id="GO:0005829">
    <property type="term" value="C:cytosol"/>
    <property type="evidence" value="ECO:0007669"/>
    <property type="project" value="TreeGrafter"/>
</dbReference>
<dbReference type="InterPro" id="IPR014721">
    <property type="entry name" value="Ribsml_uS5_D2-typ_fold_subgr"/>
</dbReference>
<keyword evidence="3" id="KW-0690">Ribosome biogenesis</keyword>
<evidence type="ECO:0000313" key="12">
    <source>
        <dbReference type="Proteomes" id="UP000726737"/>
    </source>
</evidence>
<dbReference type="AlphaFoldDB" id="A0A9P6PX04"/>
<dbReference type="CDD" id="cd01885">
    <property type="entry name" value="EF2"/>
    <property type="match status" value="1"/>
</dbReference>
<comment type="catalytic activity">
    <reaction evidence="7">
        <text>GTP + H2O = GDP + phosphate + H(+)</text>
        <dbReference type="Rhea" id="RHEA:19669"/>
        <dbReference type="ChEBI" id="CHEBI:15377"/>
        <dbReference type="ChEBI" id="CHEBI:15378"/>
        <dbReference type="ChEBI" id="CHEBI:37565"/>
        <dbReference type="ChEBI" id="CHEBI:43474"/>
        <dbReference type="ChEBI" id="CHEBI:58189"/>
    </reaction>
</comment>
<dbReference type="Pfam" id="PF00009">
    <property type="entry name" value="GTP_EFTU"/>
    <property type="match status" value="1"/>
</dbReference>
<dbReference type="EMBL" id="JAAAJA010000433">
    <property type="protein sequence ID" value="KAG0253891.1"/>
    <property type="molecule type" value="Genomic_DNA"/>
</dbReference>
<dbReference type="SUPFAM" id="SSF52540">
    <property type="entry name" value="P-loop containing nucleoside triphosphate hydrolases"/>
    <property type="match status" value="1"/>
</dbReference>
<evidence type="ECO:0000259" key="10">
    <source>
        <dbReference type="PROSITE" id="PS51722"/>
    </source>
</evidence>
<keyword evidence="4" id="KW-0547">Nucleotide-binding</keyword>
<protein>
    <recommendedName>
        <fullName evidence="8">Ribosome assembly protein 1</fullName>
    </recommendedName>
    <alternativeName>
        <fullName evidence="9">Elongation factor-like 1</fullName>
    </alternativeName>
</protein>
<organism evidence="11 12">
    <name type="scientific">Mortierella polycephala</name>
    <dbReference type="NCBI Taxonomy" id="41804"/>
    <lineage>
        <taxon>Eukaryota</taxon>
        <taxon>Fungi</taxon>
        <taxon>Fungi incertae sedis</taxon>
        <taxon>Mucoromycota</taxon>
        <taxon>Mortierellomycotina</taxon>
        <taxon>Mortierellomycetes</taxon>
        <taxon>Mortierellales</taxon>
        <taxon>Mortierellaceae</taxon>
        <taxon>Mortierella</taxon>
    </lineage>
</organism>
<keyword evidence="12" id="KW-1185">Reference proteome</keyword>
<dbReference type="CDD" id="cd16268">
    <property type="entry name" value="EF2_II"/>
    <property type="match status" value="1"/>
</dbReference>
<dbReference type="CDD" id="cd16261">
    <property type="entry name" value="EF2_snRNP_III"/>
    <property type="match status" value="1"/>
</dbReference>
<dbReference type="GO" id="GO:0042256">
    <property type="term" value="P:cytosolic ribosome assembly"/>
    <property type="evidence" value="ECO:0007669"/>
    <property type="project" value="UniProtKB-ARBA"/>
</dbReference>
<evidence type="ECO:0000256" key="1">
    <source>
        <dbReference type="ARBA" id="ARBA00004496"/>
    </source>
</evidence>
<dbReference type="CDD" id="cd04096">
    <property type="entry name" value="eEF2_snRNP_like_C"/>
    <property type="match status" value="1"/>
</dbReference>
<evidence type="ECO:0000256" key="9">
    <source>
        <dbReference type="ARBA" id="ARBA00081809"/>
    </source>
</evidence>
<dbReference type="Gene3D" id="3.30.70.870">
    <property type="entry name" value="Elongation Factor G (Translational Gtpase), domain 3"/>
    <property type="match status" value="1"/>
</dbReference>
<comment type="caution">
    <text evidence="11">The sequence shown here is derived from an EMBL/GenBank/DDBJ whole genome shotgun (WGS) entry which is preliminary data.</text>
</comment>
<dbReference type="Gene3D" id="3.30.70.240">
    <property type="match status" value="1"/>
</dbReference>
<dbReference type="InterPro" id="IPR056752">
    <property type="entry name" value="EFL1"/>
</dbReference>
<evidence type="ECO:0000256" key="3">
    <source>
        <dbReference type="ARBA" id="ARBA00022517"/>
    </source>
</evidence>
<dbReference type="InterPro" id="IPR000640">
    <property type="entry name" value="EFG_V-like"/>
</dbReference>
<keyword evidence="5" id="KW-0378">Hydrolase</keyword>
<dbReference type="FunFam" id="3.40.50.300:FF:000746">
    <property type="entry name" value="Ribosome assembly protein 1"/>
    <property type="match status" value="1"/>
</dbReference>
<gene>
    <name evidence="11" type="primary">RIA1</name>
    <name evidence="11" type="ORF">BG011_006108</name>
</gene>
<dbReference type="Pfam" id="PF14492">
    <property type="entry name" value="EFG_III"/>
    <property type="match status" value="1"/>
</dbReference>
<dbReference type="SUPFAM" id="SSF50447">
    <property type="entry name" value="Translation proteins"/>
    <property type="match status" value="1"/>
</dbReference>
<dbReference type="Gene3D" id="3.30.230.10">
    <property type="match status" value="1"/>
</dbReference>
<dbReference type="Gene3D" id="2.40.30.10">
    <property type="entry name" value="Translation factors"/>
    <property type="match status" value="1"/>
</dbReference>
<comment type="subcellular location">
    <subcellularLocation>
        <location evidence="1">Cytoplasm</location>
    </subcellularLocation>
</comment>
<dbReference type="CDD" id="cd01681">
    <property type="entry name" value="aeEF2_snRNP_like_IV"/>
    <property type="match status" value="1"/>
</dbReference>
<dbReference type="InterPro" id="IPR041095">
    <property type="entry name" value="EFG_II"/>
</dbReference>
<dbReference type="FunFam" id="3.90.1430.10:FF:000002">
    <property type="entry name" value="Elongation factor like GTPase 1"/>
    <property type="match status" value="1"/>
</dbReference>
<dbReference type="InterPro" id="IPR020568">
    <property type="entry name" value="Ribosomal_Su5_D2-typ_SF"/>
</dbReference>
<dbReference type="PANTHER" id="PTHR42908:SF3">
    <property type="entry name" value="ELONGATION FACTOR-LIKE GTPASE 1"/>
    <property type="match status" value="1"/>
</dbReference>
<dbReference type="SUPFAM" id="SSF54980">
    <property type="entry name" value="EF-G C-terminal domain-like"/>
    <property type="match status" value="2"/>
</dbReference>
<dbReference type="InterPro" id="IPR005225">
    <property type="entry name" value="Small_GTP-bd"/>
</dbReference>